<accession>B3PG40</accession>
<dbReference type="InterPro" id="IPR050330">
    <property type="entry name" value="Bact_OuterMem_StrucFunc"/>
</dbReference>
<organism evidence="12 13">
    <name type="scientific">Cellvibrio japonicus (strain Ueda107)</name>
    <name type="common">Pseudomonas fluorescens subsp. cellulosa</name>
    <dbReference type="NCBI Taxonomy" id="498211"/>
    <lineage>
        <taxon>Bacteria</taxon>
        <taxon>Pseudomonadati</taxon>
        <taxon>Pseudomonadota</taxon>
        <taxon>Gammaproteobacteria</taxon>
        <taxon>Cellvibrionales</taxon>
        <taxon>Cellvibrionaceae</taxon>
        <taxon>Cellvibrio</taxon>
    </lineage>
</organism>
<dbReference type="GO" id="GO:0015288">
    <property type="term" value="F:porin activity"/>
    <property type="evidence" value="ECO:0007669"/>
    <property type="project" value="UniProtKB-KW"/>
</dbReference>
<keyword evidence="4" id="KW-0812">Transmembrane</keyword>
<dbReference type="CDD" id="cd07185">
    <property type="entry name" value="OmpA_C-like"/>
    <property type="match status" value="1"/>
</dbReference>
<dbReference type="InterPro" id="IPR036737">
    <property type="entry name" value="OmpA-like_sf"/>
</dbReference>
<dbReference type="EMBL" id="CP000934">
    <property type="protein sequence ID" value="ACE86028.1"/>
    <property type="molecule type" value="Genomic_DNA"/>
</dbReference>
<dbReference type="eggNOG" id="COG2885">
    <property type="taxonomic scope" value="Bacteria"/>
</dbReference>
<dbReference type="OrthoDB" id="9805832at2"/>
<dbReference type="Gene3D" id="3.30.1330.60">
    <property type="entry name" value="OmpA-like domain"/>
    <property type="match status" value="1"/>
</dbReference>
<name>B3PG40_CELJU</name>
<evidence type="ECO:0000256" key="7">
    <source>
        <dbReference type="ARBA" id="ARBA00023136"/>
    </source>
</evidence>
<feature type="chain" id="PRO_5002796561" evidence="10">
    <location>
        <begin position="26"/>
        <end position="349"/>
    </location>
</feature>
<dbReference type="GO" id="GO:0005509">
    <property type="term" value="F:calcium ion binding"/>
    <property type="evidence" value="ECO:0007669"/>
    <property type="project" value="InterPro"/>
</dbReference>
<evidence type="ECO:0000256" key="1">
    <source>
        <dbReference type="ARBA" id="ARBA00004571"/>
    </source>
</evidence>
<dbReference type="InterPro" id="IPR006665">
    <property type="entry name" value="OmpA-like"/>
</dbReference>
<keyword evidence="3" id="KW-1134">Transmembrane beta strand</keyword>
<dbReference type="PRINTS" id="PR01021">
    <property type="entry name" value="OMPADOMAIN"/>
</dbReference>
<protein>
    <submittedName>
        <fullName evidence="12">OmpA domain protein</fullName>
    </submittedName>
</protein>
<feature type="signal peptide" evidence="10">
    <location>
        <begin position="1"/>
        <end position="25"/>
    </location>
</feature>
<evidence type="ECO:0000256" key="9">
    <source>
        <dbReference type="PROSITE-ProRule" id="PRU00473"/>
    </source>
</evidence>
<dbReference type="Gene3D" id="4.10.1080.10">
    <property type="entry name" value="TSP type-3 repeat"/>
    <property type="match status" value="1"/>
</dbReference>
<evidence type="ECO:0000256" key="5">
    <source>
        <dbReference type="ARBA" id="ARBA00023065"/>
    </source>
</evidence>
<dbReference type="Pfam" id="PF00691">
    <property type="entry name" value="OmpA"/>
    <property type="match status" value="1"/>
</dbReference>
<dbReference type="PANTHER" id="PTHR30329:SF21">
    <property type="entry name" value="LIPOPROTEIN YIAD-RELATED"/>
    <property type="match status" value="1"/>
</dbReference>
<evidence type="ECO:0000313" key="12">
    <source>
        <dbReference type="EMBL" id="ACE86028.1"/>
    </source>
</evidence>
<evidence type="ECO:0000256" key="2">
    <source>
        <dbReference type="ARBA" id="ARBA00022448"/>
    </source>
</evidence>
<keyword evidence="2" id="KW-0813">Transport</keyword>
<dbReference type="InterPro" id="IPR028974">
    <property type="entry name" value="TSP_type-3_rpt"/>
</dbReference>
<dbReference type="InterPro" id="IPR011250">
    <property type="entry name" value="OMP/PagP_B-barrel"/>
</dbReference>
<dbReference type="HOGENOM" id="CLU_031536_2_0_6"/>
<dbReference type="RefSeq" id="WP_012489069.1">
    <property type="nucleotide sequence ID" value="NC_010995.1"/>
</dbReference>
<gene>
    <name evidence="12" type="primary">oprF</name>
    <name evidence="12" type="ordered locus">CJA_3494</name>
</gene>
<sequence>MASSKVKMLTLSAFIAAVVSTGVSAQDHTGEITVQGGRIFFDDPLEDADTWGVSFGFPVNENWTLEAVWSRYDTETQNGGFDLDGTQYRLDGIYNIITESQWKPYLALGVGDLKRELNVAGGGSARETLVNLGAGVKRSLGGNWQFRTDVRAFNSLDNEYTDLAVNLGLTYLFGKKSAPVVAAAPAPAPVVEDKDSDGDGVLDSKDKCPNTVSGLKVDADGCPVVLEKTLVINLEILFDTAKSEVKPQYLPQVKKLADALTQYENTVVTVEGHTDSQGSAAFNKRLSQQRADAVKAALVEKFGIAADRVTAVGYGLERPIANNATAEGRAQNRRVVGEVSVKYSETLKN</sequence>
<dbReference type="InterPro" id="IPR006664">
    <property type="entry name" value="OMP_bac"/>
</dbReference>
<dbReference type="Proteomes" id="UP000001036">
    <property type="component" value="Chromosome"/>
</dbReference>
<dbReference type="Pfam" id="PF05736">
    <property type="entry name" value="OprF"/>
    <property type="match status" value="1"/>
</dbReference>
<dbReference type="PROSITE" id="PS01068">
    <property type="entry name" value="OMPA_1"/>
    <property type="match status" value="1"/>
</dbReference>
<keyword evidence="5" id="KW-0406">Ion transport</keyword>
<evidence type="ECO:0000256" key="4">
    <source>
        <dbReference type="ARBA" id="ARBA00022692"/>
    </source>
</evidence>
<dbReference type="STRING" id="498211.CJA_3494"/>
<evidence type="ECO:0000256" key="8">
    <source>
        <dbReference type="ARBA" id="ARBA00023237"/>
    </source>
</evidence>
<dbReference type="InterPro" id="IPR008722">
    <property type="entry name" value="OprF_membrane_N"/>
</dbReference>
<dbReference type="AlphaFoldDB" id="B3PG40"/>
<evidence type="ECO:0000259" key="11">
    <source>
        <dbReference type="PROSITE" id="PS51123"/>
    </source>
</evidence>
<evidence type="ECO:0000256" key="3">
    <source>
        <dbReference type="ARBA" id="ARBA00022452"/>
    </source>
</evidence>
<keyword evidence="7 9" id="KW-0472">Membrane</keyword>
<keyword evidence="6" id="KW-0626">Porin</keyword>
<evidence type="ECO:0000256" key="10">
    <source>
        <dbReference type="SAM" id="SignalP"/>
    </source>
</evidence>
<dbReference type="InterPro" id="IPR006690">
    <property type="entry name" value="OMPA-like_CS"/>
</dbReference>
<feature type="domain" description="OmpA-like" evidence="11">
    <location>
        <begin position="225"/>
        <end position="343"/>
    </location>
</feature>
<keyword evidence="13" id="KW-1185">Reference proteome</keyword>
<dbReference type="PANTHER" id="PTHR30329">
    <property type="entry name" value="STATOR ELEMENT OF FLAGELLAR MOTOR COMPLEX"/>
    <property type="match status" value="1"/>
</dbReference>
<dbReference type="GO" id="GO:0006811">
    <property type="term" value="P:monoatomic ion transport"/>
    <property type="evidence" value="ECO:0007669"/>
    <property type="project" value="UniProtKB-KW"/>
</dbReference>
<keyword evidence="10" id="KW-0732">Signal</keyword>
<dbReference type="GO" id="GO:0009279">
    <property type="term" value="C:cell outer membrane"/>
    <property type="evidence" value="ECO:0007669"/>
    <property type="project" value="UniProtKB-SubCell"/>
</dbReference>
<dbReference type="Gene3D" id="2.40.160.20">
    <property type="match status" value="1"/>
</dbReference>
<dbReference type="SUPFAM" id="SSF103088">
    <property type="entry name" value="OmpA-like"/>
    <property type="match status" value="1"/>
</dbReference>
<dbReference type="eggNOG" id="COG3637">
    <property type="taxonomic scope" value="Bacteria"/>
</dbReference>
<evidence type="ECO:0000313" key="13">
    <source>
        <dbReference type="Proteomes" id="UP000001036"/>
    </source>
</evidence>
<evidence type="ECO:0000256" key="6">
    <source>
        <dbReference type="ARBA" id="ARBA00023114"/>
    </source>
</evidence>
<proteinExistence type="predicted"/>
<comment type="subcellular location">
    <subcellularLocation>
        <location evidence="1">Cell outer membrane</location>
        <topology evidence="1">Multi-pass membrane protein</topology>
    </subcellularLocation>
</comment>
<reference evidence="12 13" key="1">
    <citation type="journal article" date="2008" name="J. Bacteriol.">
        <title>Insights into plant cell wall degradation from the genome sequence of the soil bacterium Cellvibrio japonicus.</title>
        <authorList>
            <person name="Deboy R.T."/>
            <person name="Mongodin E.F."/>
            <person name="Fouts D.E."/>
            <person name="Tailford L.E."/>
            <person name="Khouri H."/>
            <person name="Emerson J.B."/>
            <person name="Mohamoud Y."/>
            <person name="Watkins K."/>
            <person name="Henrissat B."/>
            <person name="Gilbert H.J."/>
            <person name="Nelson K.E."/>
        </authorList>
    </citation>
    <scope>NUCLEOTIDE SEQUENCE [LARGE SCALE GENOMIC DNA]</scope>
    <source>
        <strain evidence="12 13">Ueda107</strain>
    </source>
</reference>
<keyword evidence="8" id="KW-0998">Cell outer membrane</keyword>
<dbReference type="SUPFAM" id="SSF56925">
    <property type="entry name" value="OMPA-like"/>
    <property type="match status" value="1"/>
</dbReference>
<dbReference type="KEGG" id="cja:CJA_3494"/>
<dbReference type="PROSITE" id="PS51123">
    <property type="entry name" value="OMPA_2"/>
    <property type="match status" value="1"/>
</dbReference>
<dbReference type="GO" id="GO:0046930">
    <property type="term" value="C:pore complex"/>
    <property type="evidence" value="ECO:0007669"/>
    <property type="project" value="UniProtKB-KW"/>
</dbReference>